<dbReference type="PANTHER" id="PTHR23021">
    <property type="entry name" value="SERPENTINE RECEPTOR, CLASS T"/>
    <property type="match status" value="1"/>
</dbReference>
<dbReference type="InterPro" id="IPR019425">
    <property type="entry name" value="7TM_GPCR_serpentine_rcpt_Srt"/>
</dbReference>
<gene>
    <name evidence="2" type="ORF">PMAYCL1PPCAC_09971</name>
</gene>
<sequence>VIDQLRNNLLVDVQEEYNCNLADSSGPVDWSTRGISYPIFGSICVAICCIGIIPYIPCISIIWDMRRFACYKLMFFLAIADICALLGNIHMGVALIYGEMYCHHITSNFIISM</sequence>
<feature type="transmembrane region" description="Helical" evidence="1">
    <location>
        <begin position="39"/>
        <end position="63"/>
    </location>
</feature>
<feature type="non-terminal residue" evidence="2">
    <location>
        <position position="1"/>
    </location>
</feature>
<proteinExistence type="predicted"/>
<dbReference type="SUPFAM" id="SSF81321">
    <property type="entry name" value="Family A G protein-coupled receptor-like"/>
    <property type="match status" value="1"/>
</dbReference>
<dbReference type="Proteomes" id="UP001328107">
    <property type="component" value="Unassembled WGS sequence"/>
</dbReference>
<dbReference type="AlphaFoldDB" id="A0AAN4ZIM2"/>
<accession>A0AAN4ZIM2</accession>
<keyword evidence="1" id="KW-1133">Transmembrane helix</keyword>
<reference evidence="3" key="1">
    <citation type="submission" date="2022-10" db="EMBL/GenBank/DDBJ databases">
        <title>Genome assembly of Pristionchus species.</title>
        <authorList>
            <person name="Yoshida K."/>
            <person name="Sommer R.J."/>
        </authorList>
    </citation>
    <scope>NUCLEOTIDE SEQUENCE [LARGE SCALE GENOMIC DNA]</scope>
    <source>
        <strain evidence="3">RS5460</strain>
    </source>
</reference>
<feature type="non-terminal residue" evidence="2">
    <location>
        <position position="113"/>
    </location>
</feature>
<dbReference type="PANTHER" id="PTHR23021:SF11">
    <property type="entry name" value="SERPENTINE RECEPTOR, CLASS T"/>
    <property type="match status" value="1"/>
</dbReference>
<feature type="transmembrane region" description="Helical" evidence="1">
    <location>
        <begin position="75"/>
        <end position="97"/>
    </location>
</feature>
<protein>
    <recommendedName>
        <fullName evidence="4">G protein-coupled receptor</fullName>
    </recommendedName>
</protein>
<evidence type="ECO:0000313" key="3">
    <source>
        <dbReference type="Proteomes" id="UP001328107"/>
    </source>
</evidence>
<keyword evidence="1" id="KW-0812">Transmembrane</keyword>
<keyword evidence="3" id="KW-1185">Reference proteome</keyword>
<evidence type="ECO:0000256" key="1">
    <source>
        <dbReference type="SAM" id="Phobius"/>
    </source>
</evidence>
<evidence type="ECO:0008006" key="4">
    <source>
        <dbReference type="Google" id="ProtNLM"/>
    </source>
</evidence>
<keyword evidence="1" id="KW-0472">Membrane</keyword>
<comment type="caution">
    <text evidence="2">The sequence shown here is derived from an EMBL/GenBank/DDBJ whole genome shotgun (WGS) entry which is preliminary data.</text>
</comment>
<organism evidence="2 3">
    <name type="scientific">Pristionchus mayeri</name>
    <dbReference type="NCBI Taxonomy" id="1317129"/>
    <lineage>
        <taxon>Eukaryota</taxon>
        <taxon>Metazoa</taxon>
        <taxon>Ecdysozoa</taxon>
        <taxon>Nematoda</taxon>
        <taxon>Chromadorea</taxon>
        <taxon>Rhabditida</taxon>
        <taxon>Rhabditina</taxon>
        <taxon>Diplogasteromorpha</taxon>
        <taxon>Diplogasteroidea</taxon>
        <taxon>Neodiplogasteridae</taxon>
        <taxon>Pristionchus</taxon>
    </lineage>
</organism>
<name>A0AAN4ZIM2_9BILA</name>
<dbReference type="Pfam" id="PF10321">
    <property type="entry name" value="7TM_GPCR_Srt"/>
    <property type="match status" value="1"/>
</dbReference>
<evidence type="ECO:0000313" key="2">
    <source>
        <dbReference type="EMBL" id="GMR39776.1"/>
    </source>
</evidence>
<dbReference type="EMBL" id="BTRK01000003">
    <property type="protein sequence ID" value="GMR39776.1"/>
    <property type="molecule type" value="Genomic_DNA"/>
</dbReference>